<evidence type="ECO:0000256" key="7">
    <source>
        <dbReference type="ARBA" id="ARBA00022723"/>
    </source>
</evidence>
<feature type="compositionally biased region" description="Basic and acidic residues" evidence="21">
    <location>
        <begin position="210"/>
        <end position="221"/>
    </location>
</feature>
<evidence type="ECO:0000256" key="1">
    <source>
        <dbReference type="ARBA" id="ARBA00001946"/>
    </source>
</evidence>
<dbReference type="SMART" id="SM01336">
    <property type="entry name" value="zf-PARP"/>
    <property type="match status" value="1"/>
</dbReference>
<dbReference type="Pfam" id="PF16759">
    <property type="entry name" value="LIG3_BRCT"/>
    <property type="match status" value="1"/>
</dbReference>
<evidence type="ECO:0000313" key="26">
    <source>
        <dbReference type="RefSeq" id="XP_055877967.1"/>
    </source>
</evidence>
<dbReference type="GO" id="GO:0006310">
    <property type="term" value="P:DNA recombination"/>
    <property type="evidence" value="ECO:0007669"/>
    <property type="project" value="UniProtKB-KW"/>
</dbReference>
<dbReference type="Proteomes" id="UP001165740">
    <property type="component" value="Chromosome 2"/>
</dbReference>
<keyword evidence="4 19" id="KW-0436">Ligase</keyword>
<comment type="catalytic activity">
    <reaction evidence="18 19">
        <text>ATP + (deoxyribonucleotide)n-3'-hydroxyl + 5'-phospho-(deoxyribonucleotide)m = (deoxyribonucleotide)n+m + AMP + diphosphate.</text>
        <dbReference type="EC" id="6.5.1.1"/>
    </reaction>
</comment>
<evidence type="ECO:0000256" key="19">
    <source>
        <dbReference type="RuleBase" id="RU000617"/>
    </source>
</evidence>
<evidence type="ECO:0000313" key="25">
    <source>
        <dbReference type="Proteomes" id="UP001165740"/>
    </source>
</evidence>
<feature type="domain" description="BRCT" evidence="24">
    <location>
        <begin position="869"/>
        <end position="952"/>
    </location>
</feature>
<evidence type="ECO:0000259" key="23">
    <source>
        <dbReference type="PROSITE" id="PS50160"/>
    </source>
</evidence>
<dbReference type="PROSITE" id="PS50160">
    <property type="entry name" value="DNA_LIGASE_A3"/>
    <property type="match status" value="1"/>
</dbReference>
<dbReference type="SUPFAM" id="SSF117018">
    <property type="entry name" value="ATP-dependent DNA ligase DNA-binding domain"/>
    <property type="match status" value="1"/>
</dbReference>
<dbReference type="PANTHER" id="PTHR45674:SF9">
    <property type="entry name" value="DNA LIGASE 3"/>
    <property type="match status" value="1"/>
</dbReference>
<dbReference type="InterPro" id="IPR031916">
    <property type="entry name" value="LIG3_BRCT"/>
</dbReference>
<evidence type="ECO:0000256" key="20">
    <source>
        <dbReference type="RuleBase" id="RU004196"/>
    </source>
</evidence>
<dbReference type="PANTHER" id="PTHR45674">
    <property type="entry name" value="DNA LIGASE 1/3 FAMILY MEMBER"/>
    <property type="match status" value="1"/>
</dbReference>
<dbReference type="InterPro" id="IPR036420">
    <property type="entry name" value="BRCT_dom_sf"/>
</dbReference>
<dbReference type="InterPro" id="IPR012309">
    <property type="entry name" value="DNA_ligase_ATP-dep_C"/>
</dbReference>
<keyword evidence="6" id="KW-0235">DNA replication</keyword>
<dbReference type="FunFam" id="1.10.3260.10:FF:000002">
    <property type="entry name" value="DNA ligase"/>
    <property type="match status" value="1"/>
</dbReference>
<comment type="subcellular location">
    <subcellularLocation>
        <location evidence="2">Nucleus</location>
    </subcellularLocation>
</comment>
<dbReference type="Gene3D" id="2.40.50.140">
    <property type="entry name" value="Nucleic acid-binding proteins"/>
    <property type="match status" value="1"/>
</dbReference>
<dbReference type="FunFam" id="3.30.470.30:FF:000003">
    <property type="entry name" value="DNA ligase"/>
    <property type="match status" value="1"/>
</dbReference>
<protein>
    <recommendedName>
        <fullName evidence="19">DNA ligase</fullName>
        <ecNumber evidence="19">6.5.1.1</ecNumber>
    </recommendedName>
</protein>
<feature type="domain" description="PARP-type" evidence="22">
    <location>
        <begin position="116"/>
        <end position="208"/>
    </location>
</feature>
<dbReference type="SUPFAM" id="SSF57716">
    <property type="entry name" value="Glucocorticoid receptor-like (DNA-binding domain)"/>
    <property type="match status" value="1"/>
</dbReference>
<dbReference type="Gene3D" id="3.30.1740.10">
    <property type="entry name" value="Zinc finger, PARP-type"/>
    <property type="match status" value="1"/>
</dbReference>
<keyword evidence="7" id="KW-0479">Metal-binding</keyword>
<dbReference type="GO" id="GO:0070421">
    <property type="term" value="C:DNA ligase III-XRCC1 complex"/>
    <property type="evidence" value="ECO:0007669"/>
    <property type="project" value="TreeGrafter"/>
</dbReference>
<dbReference type="SUPFAM" id="SSF52113">
    <property type="entry name" value="BRCT domain"/>
    <property type="match status" value="1"/>
</dbReference>
<evidence type="ECO:0000259" key="24">
    <source>
        <dbReference type="PROSITE" id="PS50172"/>
    </source>
</evidence>
<keyword evidence="8 19" id="KW-0547">Nucleotide-binding</keyword>
<dbReference type="InterPro" id="IPR001357">
    <property type="entry name" value="BRCT_dom"/>
</dbReference>
<dbReference type="GO" id="GO:0003677">
    <property type="term" value="F:DNA binding"/>
    <property type="evidence" value="ECO:0007669"/>
    <property type="project" value="InterPro"/>
</dbReference>
<evidence type="ECO:0000256" key="3">
    <source>
        <dbReference type="ARBA" id="ARBA00007572"/>
    </source>
</evidence>
<dbReference type="CDD" id="cd07902">
    <property type="entry name" value="Adenylation_DNA_ligase_III"/>
    <property type="match status" value="1"/>
</dbReference>
<accession>A0A9W2ZSF1</accession>
<dbReference type="SUPFAM" id="SSF50249">
    <property type="entry name" value="Nucleic acid-binding proteins"/>
    <property type="match status" value="1"/>
</dbReference>
<dbReference type="Pfam" id="PF04679">
    <property type="entry name" value="DNA_ligase_A_C"/>
    <property type="match status" value="1"/>
</dbReference>
<dbReference type="GeneID" id="106051680"/>
<keyword evidence="17" id="KW-0131">Cell cycle</keyword>
<evidence type="ECO:0000256" key="17">
    <source>
        <dbReference type="ARBA" id="ARBA00023306"/>
    </source>
</evidence>
<dbReference type="AlphaFoldDB" id="A0A9W2ZSF1"/>
<comment type="cofactor">
    <cofactor evidence="1">
        <name>Mg(2+)</name>
        <dbReference type="ChEBI" id="CHEBI:18420"/>
    </cofactor>
</comment>
<dbReference type="Gene3D" id="3.40.50.10190">
    <property type="entry name" value="BRCT domain"/>
    <property type="match status" value="1"/>
</dbReference>
<evidence type="ECO:0000256" key="11">
    <source>
        <dbReference type="ARBA" id="ARBA00022833"/>
    </source>
</evidence>
<dbReference type="Pfam" id="PF01068">
    <property type="entry name" value="DNA_ligase_A_M"/>
    <property type="match status" value="1"/>
</dbReference>
<dbReference type="GO" id="GO:0008270">
    <property type="term" value="F:zinc ion binding"/>
    <property type="evidence" value="ECO:0007669"/>
    <property type="project" value="UniProtKB-KW"/>
</dbReference>
<evidence type="ECO:0000256" key="12">
    <source>
        <dbReference type="ARBA" id="ARBA00022840"/>
    </source>
</evidence>
<dbReference type="CDD" id="cd07967">
    <property type="entry name" value="OBF_DNA_ligase_III"/>
    <property type="match status" value="1"/>
</dbReference>
<dbReference type="EC" id="6.5.1.1" evidence="19"/>
<dbReference type="OrthoDB" id="206088at2759"/>
<dbReference type="FunFam" id="2.40.50.140:FF:000085">
    <property type="entry name" value="DNA ligase"/>
    <property type="match status" value="1"/>
</dbReference>
<evidence type="ECO:0000259" key="22">
    <source>
        <dbReference type="PROSITE" id="PS50064"/>
    </source>
</evidence>
<dbReference type="GO" id="GO:0051301">
    <property type="term" value="P:cell division"/>
    <property type="evidence" value="ECO:0007669"/>
    <property type="project" value="UniProtKB-KW"/>
</dbReference>
<dbReference type="NCBIfam" id="TIGR00574">
    <property type="entry name" value="dnl1"/>
    <property type="match status" value="1"/>
</dbReference>
<evidence type="ECO:0000256" key="14">
    <source>
        <dbReference type="ARBA" id="ARBA00023172"/>
    </source>
</evidence>
<evidence type="ECO:0000256" key="15">
    <source>
        <dbReference type="ARBA" id="ARBA00023204"/>
    </source>
</evidence>
<dbReference type="Gene3D" id="3.30.1490.70">
    <property type="match status" value="1"/>
</dbReference>
<keyword evidence="9 19" id="KW-0227">DNA damage</keyword>
<dbReference type="Gene3D" id="3.30.470.30">
    <property type="entry name" value="DNA ligase/mRNA capping enzyme"/>
    <property type="match status" value="1"/>
</dbReference>
<dbReference type="PROSITE" id="PS50064">
    <property type="entry name" value="ZF_PARP_2"/>
    <property type="match status" value="1"/>
</dbReference>
<dbReference type="GO" id="GO:0071897">
    <property type="term" value="P:DNA biosynthetic process"/>
    <property type="evidence" value="ECO:0007669"/>
    <property type="project" value="InterPro"/>
</dbReference>
<evidence type="ECO:0000256" key="16">
    <source>
        <dbReference type="ARBA" id="ARBA00023242"/>
    </source>
</evidence>
<keyword evidence="14 19" id="KW-0233">DNA recombination</keyword>
<dbReference type="InterPro" id="IPR036599">
    <property type="entry name" value="DNA_ligase_N_sf"/>
</dbReference>
<name>A0A9W2ZSF1_BIOGL</name>
<feature type="region of interest" description="Disordered" evidence="21">
    <location>
        <begin position="210"/>
        <end position="242"/>
    </location>
</feature>
<dbReference type="Pfam" id="PF00645">
    <property type="entry name" value="zf-PARP"/>
    <property type="match status" value="1"/>
</dbReference>
<keyword evidence="16" id="KW-0539">Nucleus</keyword>
<keyword evidence="15 19" id="KW-0234">DNA repair</keyword>
<dbReference type="Pfam" id="PF04675">
    <property type="entry name" value="DNA_ligase_A_N"/>
    <property type="match status" value="1"/>
</dbReference>
<dbReference type="InterPro" id="IPR050191">
    <property type="entry name" value="ATP-dep_DNA_ligase"/>
</dbReference>
<dbReference type="GO" id="GO:0005524">
    <property type="term" value="F:ATP binding"/>
    <property type="evidence" value="ECO:0007669"/>
    <property type="project" value="UniProtKB-KW"/>
</dbReference>
<evidence type="ECO:0000256" key="13">
    <source>
        <dbReference type="ARBA" id="ARBA00022842"/>
    </source>
</evidence>
<dbReference type="InterPro" id="IPR001510">
    <property type="entry name" value="Znf_PARP"/>
</dbReference>
<keyword evidence="12 19" id="KW-0067">ATP-binding</keyword>
<keyword evidence="5" id="KW-0132">Cell division</keyword>
<dbReference type="GO" id="GO:0006302">
    <property type="term" value="P:double-strand break repair"/>
    <property type="evidence" value="ECO:0007669"/>
    <property type="project" value="TreeGrafter"/>
</dbReference>
<evidence type="ECO:0000256" key="21">
    <source>
        <dbReference type="SAM" id="MobiDB-lite"/>
    </source>
</evidence>
<dbReference type="PROSITE" id="PS00347">
    <property type="entry name" value="ZF_PARP_1"/>
    <property type="match status" value="1"/>
</dbReference>
<evidence type="ECO:0000256" key="8">
    <source>
        <dbReference type="ARBA" id="ARBA00022741"/>
    </source>
</evidence>
<evidence type="ECO:0000256" key="6">
    <source>
        <dbReference type="ARBA" id="ARBA00022705"/>
    </source>
</evidence>
<dbReference type="InterPro" id="IPR012308">
    <property type="entry name" value="DNA_ligase_ATP-dep_N"/>
</dbReference>
<evidence type="ECO:0000256" key="10">
    <source>
        <dbReference type="ARBA" id="ARBA00022771"/>
    </source>
</evidence>
<comment type="similarity">
    <text evidence="3 20">Belongs to the ATP-dependent DNA ligase family.</text>
</comment>
<evidence type="ECO:0000256" key="9">
    <source>
        <dbReference type="ARBA" id="ARBA00022763"/>
    </source>
</evidence>
<dbReference type="GO" id="GO:0003910">
    <property type="term" value="F:DNA ligase (ATP) activity"/>
    <property type="evidence" value="ECO:0007669"/>
    <property type="project" value="UniProtKB-EC"/>
</dbReference>
<dbReference type="PROSITE" id="PS00333">
    <property type="entry name" value="DNA_LIGASE_A2"/>
    <property type="match status" value="1"/>
</dbReference>
<proteinExistence type="inferred from homology"/>
<evidence type="ECO:0000256" key="5">
    <source>
        <dbReference type="ARBA" id="ARBA00022618"/>
    </source>
</evidence>
<dbReference type="Gene3D" id="1.10.3260.10">
    <property type="entry name" value="DNA ligase, ATP-dependent, N-terminal domain"/>
    <property type="match status" value="1"/>
</dbReference>
<keyword evidence="25" id="KW-1185">Reference proteome</keyword>
<keyword evidence="11" id="KW-0862">Zinc</keyword>
<dbReference type="PROSITE" id="PS00697">
    <property type="entry name" value="DNA_LIGASE_A1"/>
    <property type="match status" value="1"/>
</dbReference>
<gene>
    <name evidence="26" type="primary">LOC106051680</name>
</gene>
<dbReference type="SMART" id="SM00292">
    <property type="entry name" value="BRCT"/>
    <property type="match status" value="1"/>
</dbReference>
<dbReference type="InterPro" id="IPR016059">
    <property type="entry name" value="DNA_ligase_ATP-dep_CS"/>
</dbReference>
<dbReference type="OMA" id="GRWCTVT"/>
<keyword evidence="13" id="KW-0460">Magnesium</keyword>
<dbReference type="GO" id="GO:0006273">
    <property type="term" value="P:lagging strand elongation"/>
    <property type="evidence" value="ECO:0007669"/>
    <property type="project" value="TreeGrafter"/>
</dbReference>
<dbReference type="InterPro" id="IPR036957">
    <property type="entry name" value="Znf_PARP_sf"/>
</dbReference>
<sequence length="956" mass="108982">MFSFIKLSQLRLFVTNFVSHSCKFLHHYHDYATLDQCIQIQRRFSKGHIYFEISCNLLPTKLSSECRFKFKVLKVNGTVNTDTQRLNYQSQYFTTPESDCQIIRPGSIMSEINKKFIVGYAKLGTSGCKKCKQKIEKGSLRIGKLSPNPFSEDGGQMKQWFHPTCLFETFARARASTTKLEDPEDAEGFNDLQEDDKQLIKKLIEDYQTKKGKPSKTEKPVAAKNENSLKNSDGKTEKRPASLSLDDSFRQFRRLCANIAEENSYLGKTKLVHDFITKGSSGDGYHGDLSVLIKLLLPGVMKSVYNLNNKQLVKLFSQIFATSLHKMIEDLERGDVAETIRLFFEESKAVVPLQKSDLTLQEVNKFLHELSQLTKEEDQQRILTKVAKRSTANDLKMFVRLIKHDLRINAGAKHILDGLHPDAYAAFQTSHDLEDVIQRVSQLSHVKPGMSTKLSVEASLMTPVLPMLAEACRSVEQAFKKSPDGFFAEIKYDGERVQLHKQGNEFKYYSRSLKPVLAHKVQHFKDFIPKAFPSSNDLILDAEVLLVDNKTGNPLPFGSLNVHKKAKFQDATVCLFVFDCLLINNENLMNKPIKFRRQILEDNMTPVKNHIHLSETKLITVADDLQNLMAKVFNEGLEGLVLKDINSIYEPGKRHWLKIKKDYLHDGSMADSADLVVLGAYYGTGNKGGMMSIFLMGTFDPDKQRWVTVTKCGIGFDDKKLEELNKELDMVKISKDMNLVPQWLELNKPLCPDFVVKDPTKSPVWEIIGAEFSQSELHTAHGISIRFPRVQKFRDDKTWKEATDLPRLKKLFEDSKKKTDLNLMKAIGAKNTITQETTSENDCHLVSQPKSRKRPLEINQENTAENKKTLLNIFHGCKILLPCDTPEYKQLKRYIIAFDGDIVPEFDVKSATHIIGSSKVVCTNETVPVVSTDWLWTCIREKKLIRVDAFKVKEIK</sequence>
<dbReference type="InterPro" id="IPR012340">
    <property type="entry name" value="NA-bd_OB-fold"/>
</dbReference>
<keyword evidence="10" id="KW-0863">Zinc-finger</keyword>
<evidence type="ECO:0000256" key="18">
    <source>
        <dbReference type="ARBA" id="ARBA00034003"/>
    </source>
</evidence>
<evidence type="ECO:0000256" key="4">
    <source>
        <dbReference type="ARBA" id="ARBA00022598"/>
    </source>
</evidence>
<dbReference type="InterPro" id="IPR000977">
    <property type="entry name" value="DNA_ligase_ATP-dep"/>
</dbReference>
<evidence type="ECO:0000256" key="2">
    <source>
        <dbReference type="ARBA" id="ARBA00004123"/>
    </source>
</evidence>
<dbReference type="SUPFAM" id="SSF56091">
    <property type="entry name" value="DNA ligase/mRNA capping enzyme, catalytic domain"/>
    <property type="match status" value="1"/>
</dbReference>
<dbReference type="PROSITE" id="PS50172">
    <property type="entry name" value="BRCT"/>
    <property type="match status" value="1"/>
</dbReference>
<organism evidence="25 26">
    <name type="scientific">Biomphalaria glabrata</name>
    <name type="common">Bloodfluke planorb</name>
    <name type="synonym">Freshwater snail</name>
    <dbReference type="NCBI Taxonomy" id="6526"/>
    <lineage>
        <taxon>Eukaryota</taxon>
        <taxon>Metazoa</taxon>
        <taxon>Spiralia</taxon>
        <taxon>Lophotrochozoa</taxon>
        <taxon>Mollusca</taxon>
        <taxon>Gastropoda</taxon>
        <taxon>Heterobranchia</taxon>
        <taxon>Euthyneura</taxon>
        <taxon>Panpulmonata</taxon>
        <taxon>Hygrophila</taxon>
        <taxon>Lymnaeoidea</taxon>
        <taxon>Planorbidae</taxon>
        <taxon>Biomphalaria</taxon>
    </lineage>
</organism>
<dbReference type="InterPro" id="IPR012310">
    <property type="entry name" value="DNA_ligase_ATP-dep_cent"/>
</dbReference>
<reference evidence="26" key="1">
    <citation type="submission" date="2025-08" db="UniProtKB">
        <authorList>
            <consortium name="RefSeq"/>
        </authorList>
    </citation>
    <scope>IDENTIFICATION</scope>
</reference>
<dbReference type="RefSeq" id="XP_055877967.1">
    <property type="nucleotide sequence ID" value="XM_056021992.1"/>
</dbReference>
<feature type="domain" description="ATP-dependent DNA ligase family profile" evidence="23">
    <location>
        <begin position="566"/>
        <end position="700"/>
    </location>
</feature>